<sequence>MPKSKVVNDFIYTKARMHLLAFDSTVWIGLLQTNAQSAYDKDEWAFSDYESVNLPPEFGDMTVGGELPLYTYNFTTPTERWHFFYFNTEPWYNRQEAIDLCALTGSHFPYLLHKSEHDRLIALLKVYAPMWLAAKEENDYPGYYDPSGMWLDFA</sequence>
<dbReference type="HOGENOM" id="CLU_1776803_0_0_1"/>
<dbReference type="Ensembl" id="ENSCINT00000034510.1">
    <property type="protein sequence ID" value="ENSCINP00000035752.1"/>
    <property type="gene ID" value="ENSCING00000022330.1"/>
</dbReference>
<reference evidence="1" key="4">
    <citation type="submission" date="2025-09" db="UniProtKB">
        <authorList>
            <consortium name="Ensembl"/>
        </authorList>
    </citation>
    <scope>IDENTIFICATION</scope>
</reference>
<dbReference type="AlphaFoldDB" id="H2Y1G8"/>
<reference evidence="1" key="3">
    <citation type="submission" date="2025-08" db="UniProtKB">
        <authorList>
            <consortium name="Ensembl"/>
        </authorList>
    </citation>
    <scope>IDENTIFICATION</scope>
</reference>
<reference evidence="2" key="1">
    <citation type="journal article" date="2002" name="Science">
        <title>The draft genome of Ciona intestinalis: insights into chordate and vertebrate origins.</title>
        <authorList>
            <person name="Dehal P."/>
            <person name="Satou Y."/>
            <person name="Campbell R.K."/>
            <person name="Chapman J."/>
            <person name="Degnan B."/>
            <person name="De Tomaso A."/>
            <person name="Davidson B."/>
            <person name="Di Gregorio A."/>
            <person name="Gelpke M."/>
            <person name="Goodstein D.M."/>
            <person name="Harafuji N."/>
            <person name="Hastings K.E."/>
            <person name="Ho I."/>
            <person name="Hotta K."/>
            <person name="Huang W."/>
            <person name="Kawashima T."/>
            <person name="Lemaire P."/>
            <person name="Martinez D."/>
            <person name="Meinertzhagen I.A."/>
            <person name="Necula S."/>
            <person name="Nonaka M."/>
            <person name="Putnam N."/>
            <person name="Rash S."/>
            <person name="Saiga H."/>
            <person name="Satake M."/>
            <person name="Terry A."/>
            <person name="Yamada L."/>
            <person name="Wang H.G."/>
            <person name="Awazu S."/>
            <person name="Azumi K."/>
            <person name="Boore J."/>
            <person name="Branno M."/>
            <person name="Chin-Bow S."/>
            <person name="DeSantis R."/>
            <person name="Doyle S."/>
            <person name="Francino P."/>
            <person name="Keys D.N."/>
            <person name="Haga S."/>
            <person name="Hayashi H."/>
            <person name="Hino K."/>
            <person name="Imai K.S."/>
            <person name="Inaba K."/>
            <person name="Kano S."/>
            <person name="Kobayashi K."/>
            <person name="Kobayashi M."/>
            <person name="Lee B.I."/>
            <person name="Makabe K.W."/>
            <person name="Manohar C."/>
            <person name="Matassi G."/>
            <person name="Medina M."/>
            <person name="Mochizuki Y."/>
            <person name="Mount S."/>
            <person name="Morishita T."/>
            <person name="Miura S."/>
            <person name="Nakayama A."/>
            <person name="Nishizaka S."/>
            <person name="Nomoto H."/>
            <person name="Ohta F."/>
            <person name="Oishi K."/>
            <person name="Rigoutsos I."/>
            <person name="Sano M."/>
            <person name="Sasaki A."/>
            <person name="Sasakura Y."/>
            <person name="Shoguchi E."/>
            <person name="Shin-i T."/>
            <person name="Spagnuolo A."/>
            <person name="Stainier D."/>
            <person name="Suzuki M.M."/>
            <person name="Tassy O."/>
            <person name="Takatori N."/>
            <person name="Tokuoka M."/>
            <person name="Yagi K."/>
            <person name="Yoshizaki F."/>
            <person name="Wada S."/>
            <person name="Zhang C."/>
            <person name="Hyatt P.D."/>
            <person name="Larimer F."/>
            <person name="Detter C."/>
            <person name="Doggett N."/>
            <person name="Glavina T."/>
            <person name="Hawkins T."/>
            <person name="Richardson P."/>
            <person name="Lucas S."/>
            <person name="Kohara Y."/>
            <person name="Levine M."/>
            <person name="Satoh N."/>
            <person name="Rokhsar D.S."/>
        </authorList>
    </citation>
    <scope>NUCLEOTIDE SEQUENCE [LARGE SCALE GENOMIC DNA]</scope>
</reference>
<organism evidence="1 2">
    <name type="scientific">Ciona intestinalis</name>
    <name type="common">Transparent sea squirt</name>
    <name type="synonym">Ascidia intestinalis</name>
    <dbReference type="NCBI Taxonomy" id="7719"/>
    <lineage>
        <taxon>Eukaryota</taxon>
        <taxon>Metazoa</taxon>
        <taxon>Chordata</taxon>
        <taxon>Tunicata</taxon>
        <taxon>Ascidiacea</taxon>
        <taxon>Phlebobranchia</taxon>
        <taxon>Cionidae</taxon>
        <taxon>Ciona</taxon>
    </lineage>
</organism>
<dbReference type="InParanoid" id="H2Y1G8"/>
<dbReference type="Proteomes" id="UP000008144">
    <property type="component" value="Chromosome 7"/>
</dbReference>
<evidence type="ECO:0000313" key="2">
    <source>
        <dbReference type="Proteomes" id="UP000008144"/>
    </source>
</evidence>
<evidence type="ECO:0008006" key="3">
    <source>
        <dbReference type="Google" id="ProtNLM"/>
    </source>
</evidence>
<protein>
    <recommendedName>
        <fullName evidence="3">C-type lectin domain-containing protein</fullName>
    </recommendedName>
</protein>
<proteinExistence type="predicted"/>
<dbReference type="EMBL" id="EAAA01002400">
    <property type="status" value="NOT_ANNOTATED_CDS"/>
    <property type="molecule type" value="Genomic_DNA"/>
</dbReference>
<keyword evidence="2" id="KW-1185">Reference proteome</keyword>
<dbReference type="GeneTree" id="ENSGT00940000173699"/>
<reference evidence="1" key="2">
    <citation type="journal article" date="2008" name="Genome Biol.">
        <title>Improved genome assembly and evidence-based global gene model set for the chordate Ciona intestinalis: new insight into intron and operon populations.</title>
        <authorList>
            <person name="Satou Y."/>
            <person name="Mineta K."/>
            <person name="Ogasawara M."/>
            <person name="Sasakura Y."/>
            <person name="Shoguchi E."/>
            <person name="Ueno K."/>
            <person name="Yamada L."/>
            <person name="Matsumoto J."/>
            <person name="Wasserscheid J."/>
            <person name="Dewar K."/>
            <person name="Wiley G.B."/>
            <person name="Macmil S.L."/>
            <person name="Roe B.A."/>
            <person name="Zeller R.W."/>
            <person name="Hastings K.E."/>
            <person name="Lemaire P."/>
            <person name="Lindquist E."/>
            <person name="Endo T."/>
            <person name="Hotta K."/>
            <person name="Inaba K."/>
        </authorList>
    </citation>
    <scope>NUCLEOTIDE SEQUENCE [LARGE SCALE GENOMIC DNA]</scope>
    <source>
        <strain evidence="1">wild type</strain>
    </source>
</reference>
<evidence type="ECO:0000313" key="1">
    <source>
        <dbReference type="Ensembl" id="ENSCINP00000035752.1"/>
    </source>
</evidence>
<accession>H2Y1G8</accession>
<name>H2Y1G8_CIOIN</name>